<keyword evidence="3 5" id="KW-1133">Transmembrane helix</keyword>
<feature type="transmembrane region" description="Helical" evidence="5">
    <location>
        <begin position="34"/>
        <end position="54"/>
    </location>
</feature>
<organism evidence="7 8">
    <name type="scientific">Microbacterium resistens</name>
    <dbReference type="NCBI Taxonomy" id="156977"/>
    <lineage>
        <taxon>Bacteria</taxon>
        <taxon>Bacillati</taxon>
        <taxon>Actinomycetota</taxon>
        <taxon>Actinomycetes</taxon>
        <taxon>Micrococcales</taxon>
        <taxon>Microbacteriaceae</taxon>
        <taxon>Microbacterium</taxon>
    </lineage>
</organism>
<feature type="transmembrane region" description="Helical" evidence="5">
    <location>
        <begin position="152"/>
        <end position="174"/>
    </location>
</feature>
<evidence type="ECO:0000256" key="5">
    <source>
        <dbReference type="SAM" id="Phobius"/>
    </source>
</evidence>
<comment type="subcellular location">
    <subcellularLocation>
        <location evidence="1">Cell membrane</location>
        <topology evidence="1">Multi-pass membrane protein</topology>
    </subcellularLocation>
</comment>
<evidence type="ECO:0000256" key="1">
    <source>
        <dbReference type="ARBA" id="ARBA00004651"/>
    </source>
</evidence>
<dbReference type="SUPFAM" id="SSF103473">
    <property type="entry name" value="MFS general substrate transporter"/>
    <property type="match status" value="1"/>
</dbReference>
<feature type="transmembrane region" description="Helical" evidence="5">
    <location>
        <begin position="259"/>
        <end position="279"/>
    </location>
</feature>
<feature type="transmembrane region" description="Helical" evidence="5">
    <location>
        <begin position="323"/>
        <end position="345"/>
    </location>
</feature>
<proteinExistence type="predicted"/>
<feature type="transmembrane region" description="Helical" evidence="5">
    <location>
        <begin position="195"/>
        <end position="220"/>
    </location>
</feature>
<dbReference type="PANTHER" id="PTHR23527:SF1">
    <property type="entry name" value="BLL3282 PROTEIN"/>
    <property type="match status" value="1"/>
</dbReference>
<keyword evidence="4 5" id="KW-0472">Membrane</keyword>
<reference evidence="7 8" key="1">
    <citation type="submission" date="2023-01" db="EMBL/GenBank/DDBJ databases">
        <title>Characterization of estradiol degrading bacteria Microbacterium sp. MZT7 and reveal degrading genes through genome analysis.</title>
        <authorList>
            <person name="Hao P."/>
            <person name="Gao Y."/>
        </authorList>
    </citation>
    <scope>NUCLEOTIDE SEQUENCE [LARGE SCALE GENOMIC DNA]</scope>
    <source>
        <strain evidence="7 8">MZT7</strain>
    </source>
</reference>
<dbReference type="InterPro" id="IPR011701">
    <property type="entry name" value="MFS"/>
</dbReference>
<evidence type="ECO:0000313" key="7">
    <source>
        <dbReference type="EMBL" id="UGS28652.1"/>
    </source>
</evidence>
<keyword evidence="2 5" id="KW-0812">Transmembrane</keyword>
<feature type="transmembrane region" description="Helical" evidence="5">
    <location>
        <begin position="125"/>
        <end position="146"/>
    </location>
</feature>
<sequence>MPALLAMIVSGFTGYALLFPVAPLWAARGGADEFGVGLVTGIFMLCTVLAQLAVPRLLRRWGWKRVLIAGLVFLGLPAPLHLLSDGLVPILAIAALRGVGFAILTVCGSSAVAELIEPARRGRAIGAFGLGIAGPQVLVLPLAPWIAETFGFAAVFVAAAVPLAGVVAAARLGARLEAIPPHPVPAHAHRGLRRFVGLVPPVLLLLGVTLAGGALITFVPQLTANAATTTLALLALTGLAALTRWGIGHVADRVGMRRLLWPFVLTTVGGLGLAAFAAAEPGRDGALAAGMALVGIGYGALQNLTMGAAFAAVAPRDQVVASAAWNIGFDAGTGLGAVVVGALAAAFAFPAALLAAAAFALLTLPCAFLLSRPPAA</sequence>
<evidence type="ECO:0000256" key="4">
    <source>
        <dbReference type="ARBA" id="ARBA00023136"/>
    </source>
</evidence>
<name>A0ABY3RX34_9MICO</name>
<dbReference type="PROSITE" id="PS50850">
    <property type="entry name" value="MFS"/>
    <property type="match status" value="1"/>
</dbReference>
<feature type="transmembrane region" description="Helical" evidence="5">
    <location>
        <begin position="226"/>
        <end position="247"/>
    </location>
</feature>
<dbReference type="InterPro" id="IPR036259">
    <property type="entry name" value="MFS_trans_sf"/>
</dbReference>
<dbReference type="Pfam" id="PF07690">
    <property type="entry name" value="MFS_1"/>
    <property type="match status" value="1"/>
</dbReference>
<dbReference type="Proteomes" id="UP001199642">
    <property type="component" value="Chromosome"/>
</dbReference>
<feature type="transmembrane region" description="Helical" evidence="5">
    <location>
        <begin position="285"/>
        <end position="311"/>
    </location>
</feature>
<dbReference type="EMBL" id="CP082781">
    <property type="protein sequence ID" value="UGS28652.1"/>
    <property type="molecule type" value="Genomic_DNA"/>
</dbReference>
<feature type="transmembrane region" description="Helical" evidence="5">
    <location>
        <begin position="66"/>
        <end position="84"/>
    </location>
</feature>
<dbReference type="PANTHER" id="PTHR23527">
    <property type="entry name" value="BLL3282 PROTEIN"/>
    <property type="match status" value="1"/>
</dbReference>
<protein>
    <submittedName>
        <fullName evidence="7">MFS transporter</fullName>
    </submittedName>
</protein>
<evidence type="ECO:0000313" key="8">
    <source>
        <dbReference type="Proteomes" id="UP001199642"/>
    </source>
</evidence>
<keyword evidence="8" id="KW-1185">Reference proteome</keyword>
<feature type="transmembrane region" description="Helical" evidence="5">
    <location>
        <begin position="351"/>
        <end position="370"/>
    </location>
</feature>
<dbReference type="Gene3D" id="1.20.1250.20">
    <property type="entry name" value="MFS general substrate transporter like domains"/>
    <property type="match status" value="1"/>
</dbReference>
<evidence type="ECO:0000259" key="6">
    <source>
        <dbReference type="PROSITE" id="PS50850"/>
    </source>
</evidence>
<gene>
    <name evidence="7" type="ORF">K8F61_18150</name>
</gene>
<accession>A0ABY3RX34</accession>
<feature type="transmembrane region" description="Helical" evidence="5">
    <location>
        <begin position="90"/>
        <end position="113"/>
    </location>
</feature>
<feature type="domain" description="Major facilitator superfamily (MFS) profile" evidence="6">
    <location>
        <begin position="1"/>
        <end position="375"/>
    </location>
</feature>
<evidence type="ECO:0000256" key="2">
    <source>
        <dbReference type="ARBA" id="ARBA00022692"/>
    </source>
</evidence>
<dbReference type="InterPro" id="IPR020846">
    <property type="entry name" value="MFS_dom"/>
</dbReference>
<evidence type="ECO:0000256" key="3">
    <source>
        <dbReference type="ARBA" id="ARBA00022989"/>
    </source>
</evidence>
<dbReference type="InterPro" id="IPR052952">
    <property type="entry name" value="MFS-Transporter"/>
</dbReference>